<keyword evidence="2" id="KW-1185">Reference proteome</keyword>
<protein>
    <recommendedName>
        <fullName evidence="3">Maturase K</fullName>
    </recommendedName>
</protein>
<gene>
    <name evidence="1" type="ORF">QCA50_020752</name>
</gene>
<reference evidence="1 2" key="1">
    <citation type="submission" date="2022-09" db="EMBL/GenBank/DDBJ databases">
        <authorList>
            <person name="Palmer J.M."/>
        </authorList>
    </citation>
    <scope>NUCLEOTIDE SEQUENCE [LARGE SCALE GENOMIC DNA]</scope>
    <source>
        <strain evidence="1 2">DSM 7382</strain>
    </source>
</reference>
<evidence type="ECO:0000313" key="1">
    <source>
        <dbReference type="EMBL" id="KAK7676298.1"/>
    </source>
</evidence>
<proteinExistence type="predicted"/>
<name>A0AAW0F7R2_9APHY</name>
<dbReference type="EMBL" id="JASBNA010000124">
    <property type="protein sequence ID" value="KAK7676298.1"/>
    <property type="molecule type" value="Genomic_DNA"/>
</dbReference>
<evidence type="ECO:0000313" key="2">
    <source>
        <dbReference type="Proteomes" id="UP001385951"/>
    </source>
</evidence>
<sequence>MRVTLDHIYRILQWIGEKKYLVGNAGRRKCYGRLIVHALTRHFKNYSHCVPYLRSQIPSGASRYLSARCVARSSWFV</sequence>
<organism evidence="1 2">
    <name type="scientific">Cerrena zonata</name>
    <dbReference type="NCBI Taxonomy" id="2478898"/>
    <lineage>
        <taxon>Eukaryota</taxon>
        <taxon>Fungi</taxon>
        <taxon>Dikarya</taxon>
        <taxon>Basidiomycota</taxon>
        <taxon>Agaricomycotina</taxon>
        <taxon>Agaricomycetes</taxon>
        <taxon>Polyporales</taxon>
        <taxon>Cerrenaceae</taxon>
        <taxon>Cerrena</taxon>
    </lineage>
</organism>
<evidence type="ECO:0008006" key="3">
    <source>
        <dbReference type="Google" id="ProtNLM"/>
    </source>
</evidence>
<dbReference type="Proteomes" id="UP001385951">
    <property type="component" value="Unassembled WGS sequence"/>
</dbReference>
<dbReference type="AlphaFoldDB" id="A0AAW0F7R2"/>
<accession>A0AAW0F7R2</accession>
<comment type="caution">
    <text evidence="1">The sequence shown here is derived from an EMBL/GenBank/DDBJ whole genome shotgun (WGS) entry which is preliminary data.</text>
</comment>